<proteinExistence type="predicted"/>
<dbReference type="STRING" id="1882918.BCY86_02680"/>
<dbReference type="AlphaFoldDB" id="A0A1L6MVY0"/>
<dbReference type="RefSeq" id="WP_075276346.1">
    <property type="nucleotide sequence ID" value="NZ_CP016908.1"/>
</dbReference>
<reference evidence="1 2" key="1">
    <citation type="submission" date="2016-08" db="EMBL/GenBank/DDBJ databases">
        <title>Identification and validation of antigenic proteins from Pajaroellobacter abortibovis using de-novo genome sequence assembly and reverse vaccinology.</title>
        <authorList>
            <person name="Welly B.T."/>
            <person name="Miller M.R."/>
            <person name="Stott J.L."/>
            <person name="Blanchard M.T."/>
            <person name="Islas-Trejo A.D."/>
            <person name="O'Rourke S.M."/>
            <person name="Young A.E."/>
            <person name="Medrano J.F."/>
            <person name="Van Eenennaam A.L."/>
        </authorList>
    </citation>
    <scope>NUCLEOTIDE SEQUENCE [LARGE SCALE GENOMIC DNA]</scope>
    <source>
        <strain evidence="1 2">BTF92-0548A/99-0131</strain>
    </source>
</reference>
<dbReference type="Pfam" id="PF07949">
    <property type="entry name" value="YbbR"/>
    <property type="match status" value="1"/>
</dbReference>
<dbReference type="InterPro" id="IPR012505">
    <property type="entry name" value="YbbR"/>
</dbReference>
<organism evidence="1 2">
    <name type="scientific">Pajaroellobacter abortibovis</name>
    <dbReference type="NCBI Taxonomy" id="1882918"/>
    <lineage>
        <taxon>Bacteria</taxon>
        <taxon>Pseudomonadati</taxon>
        <taxon>Myxococcota</taxon>
        <taxon>Polyangia</taxon>
        <taxon>Polyangiales</taxon>
        <taxon>Polyangiaceae</taxon>
    </lineage>
</organism>
<dbReference type="EMBL" id="CP016908">
    <property type="protein sequence ID" value="APR99699.1"/>
    <property type="molecule type" value="Genomic_DNA"/>
</dbReference>
<evidence type="ECO:0000313" key="1">
    <source>
        <dbReference type="EMBL" id="APR99699.1"/>
    </source>
</evidence>
<evidence type="ECO:0008006" key="3">
    <source>
        <dbReference type="Google" id="ProtNLM"/>
    </source>
</evidence>
<accession>A0A1L6MVY0</accession>
<gene>
    <name evidence="1" type="ORF">BCY86_02680</name>
</gene>
<dbReference type="PANTHER" id="PTHR37804:SF1">
    <property type="entry name" value="CDAA REGULATORY PROTEIN CDAR"/>
    <property type="match status" value="1"/>
</dbReference>
<sequence length="311" mass="34526">MNNNRFQPIRSSLRVLFIEDIRLKLFSLAVALFLYSFSHSSQDGQRSVAVNLIVMLPPEHINKVLVSPIPPHVRLTLRGPRVLLDELENRDLGSIQVRLQGMEDSRIVLDPQWAKVPPGIRVEQIDPPILDLKWEDIVSFEIPVYASVVGNPLPGLVIKEEPSLEPPRVCVRGPQSEVARIQRARVEPIDLDGLDEGEHSVSLAVFHPSGRLVFEPSNVVARIEIVPNLVEKIFKEVQVAVLGGHKIKLFPPAVDVHLRCPPSIAQALKPEHVVPRIALSSGANGTNETRPVLVDVVLCNARVIPPEVMVR</sequence>
<dbReference type="PANTHER" id="PTHR37804">
    <property type="entry name" value="CDAA REGULATORY PROTEIN CDAR"/>
    <property type="match status" value="1"/>
</dbReference>
<dbReference type="Proteomes" id="UP000185544">
    <property type="component" value="Chromosome"/>
</dbReference>
<name>A0A1L6MVY0_9BACT</name>
<dbReference type="KEGG" id="pabo:BCY86_02680"/>
<dbReference type="InterPro" id="IPR053154">
    <property type="entry name" value="c-di-AMP_regulator"/>
</dbReference>
<evidence type="ECO:0000313" key="2">
    <source>
        <dbReference type="Proteomes" id="UP000185544"/>
    </source>
</evidence>
<dbReference type="Gene3D" id="2.170.120.30">
    <property type="match status" value="1"/>
</dbReference>
<keyword evidence="2" id="KW-1185">Reference proteome</keyword>
<protein>
    <recommendedName>
        <fullName evidence="3">YbbR-like domain-containing protein</fullName>
    </recommendedName>
</protein>
<dbReference type="Gene3D" id="2.170.120.40">
    <property type="entry name" value="YbbR-like domain"/>
    <property type="match status" value="1"/>
</dbReference>